<gene>
    <name evidence="2" type="ORF">SBAD_LOCUS8117</name>
</gene>
<proteinExistence type="predicted"/>
<evidence type="ECO:0000313" key="3">
    <source>
        <dbReference type="Proteomes" id="UP000270296"/>
    </source>
</evidence>
<dbReference type="EMBL" id="UZAM01011273">
    <property type="protein sequence ID" value="VDP15401.1"/>
    <property type="molecule type" value="Genomic_DNA"/>
</dbReference>
<dbReference type="Proteomes" id="UP000270296">
    <property type="component" value="Unassembled WGS sequence"/>
</dbReference>
<accession>A0A183IWX0</accession>
<reference evidence="4" key="1">
    <citation type="submission" date="2016-06" db="UniProtKB">
        <authorList>
            <consortium name="WormBaseParasite"/>
        </authorList>
    </citation>
    <scope>IDENTIFICATION</scope>
</reference>
<name>A0A183IWX0_9BILA</name>
<reference evidence="2 3" key="2">
    <citation type="submission" date="2018-11" db="EMBL/GenBank/DDBJ databases">
        <authorList>
            <consortium name="Pathogen Informatics"/>
        </authorList>
    </citation>
    <scope>NUCLEOTIDE SEQUENCE [LARGE SCALE GENOMIC DNA]</scope>
</reference>
<evidence type="ECO:0000313" key="2">
    <source>
        <dbReference type="EMBL" id="VDP15401.1"/>
    </source>
</evidence>
<feature type="region of interest" description="Disordered" evidence="1">
    <location>
        <begin position="1"/>
        <end position="33"/>
    </location>
</feature>
<dbReference type="WBParaSite" id="SBAD_0000841801-mRNA-1">
    <property type="protein sequence ID" value="SBAD_0000841801-mRNA-1"/>
    <property type="gene ID" value="SBAD_0000841801"/>
</dbReference>
<protein>
    <submittedName>
        <fullName evidence="2 4">Uncharacterized protein</fullName>
    </submittedName>
</protein>
<evidence type="ECO:0000313" key="4">
    <source>
        <dbReference type="WBParaSite" id="SBAD_0000841801-mRNA-1"/>
    </source>
</evidence>
<organism evidence="4">
    <name type="scientific">Soboliphyme baturini</name>
    <dbReference type="NCBI Taxonomy" id="241478"/>
    <lineage>
        <taxon>Eukaryota</taxon>
        <taxon>Metazoa</taxon>
        <taxon>Ecdysozoa</taxon>
        <taxon>Nematoda</taxon>
        <taxon>Enoplea</taxon>
        <taxon>Dorylaimia</taxon>
        <taxon>Dioctophymatida</taxon>
        <taxon>Dioctophymatoidea</taxon>
        <taxon>Soboliphymatidae</taxon>
        <taxon>Soboliphyme</taxon>
    </lineage>
</organism>
<keyword evidence="3" id="KW-1185">Reference proteome</keyword>
<sequence>MAMVETSYEYGQNVSQAPPLPLTAKNRRKYVPT</sequence>
<dbReference type="AlphaFoldDB" id="A0A183IWX0"/>
<evidence type="ECO:0000256" key="1">
    <source>
        <dbReference type="SAM" id="MobiDB-lite"/>
    </source>
</evidence>